<dbReference type="EMBL" id="JAGPXC010000014">
    <property type="protein sequence ID" value="KAH6640033.1"/>
    <property type="molecule type" value="Genomic_DNA"/>
</dbReference>
<name>A0A9P8RHT4_9PEZI</name>
<dbReference type="AlphaFoldDB" id="A0A9P8RHT4"/>
<keyword evidence="4 6" id="KW-0472">Membrane</keyword>
<evidence type="ECO:0000256" key="2">
    <source>
        <dbReference type="ARBA" id="ARBA00022692"/>
    </source>
</evidence>
<comment type="subcellular location">
    <subcellularLocation>
        <location evidence="1">Membrane</location>
        <topology evidence="1">Multi-pass membrane protein</topology>
    </subcellularLocation>
</comment>
<accession>A0A9P8RHT4</accession>
<feature type="transmembrane region" description="Helical" evidence="6">
    <location>
        <begin position="199"/>
        <end position="218"/>
    </location>
</feature>
<feature type="transmembrane region" description="Helical" evidence="6">
    <location>
        <begin position="255"/>
        <end position="277"/>
    </location>
</feature>
<dbReference type="Proteomes" id="UP000758603">
    <property type="component" value="Unassembled WGS sequence"/>
</dbReference>
<protein>
    <recommendedName>
        <fullName evidence="9">Glucose receptor Git3 N-terminal domain-containing protein</fullName>
    </recommendedName>
</protein>
<feature type="region of interest" description="Disordered" evidence="5">
    <location>
        <begin position="288"/>
        <end position="307"/>
    </location>
</feature>
<proteinExistence type="predicted"/>
<evidence type="ECO:0000256" key="1">
    <source>
        <dbReference type="ARBA" id="ARBA00004141"/>
    </source>
</evidence>
<dbReference type="PANTHER" id="PTHR23112:SF37">
    <property type="entry name" value="G PROTEIN-COUPLED RECEPTOR GPR1"/>
    <property type="match status" value="1"/>
</dbReference>
<dbReference type="GO" id="GO:0005886">
    <property type="term" value="C:plasma membrane"/>
    <property type="evidence" value="ECO:0007669"/>
    <property type="project" value="TreeGrafter"/>
</dbReference>
<sequence>MMASELPAESSTLAPLPGELRHGLIAVTTLSFISFVSTGVLVFYITYRLIKWERVARQIPQSHIEGQIGRSSDGTSSDDLSLGLEERHYVHLKTKSAPASEPPTPRLEKAPHPVEKEYTRWNPILMLIYNLLFANLFEAMAFLLSIEWLKEDGIFAPTAACWAQGWFMQVGKLVCSGMLVLISINTYTTVVRGYKLSRTAIYASTALVWVIAFALPFGSVLGTQNGADHGGFYARAGAWCWVNPQYGALGLWLEYFWIFVAMAVTVFLLLLVIISLYRNNQSVRHFPSTVSKSMEPREKNEPPKPSGHHPAFLVYQIIYIVCTAPLAISRMTAMSGVKAGWPFYGIAGSLIASHGWLNVLLWSTTIFFIGDQDIQETGLEKFAFIRTPQRIYGNMVMVQGGHELRSTPRRSWWPPCRALQRMSSNELPHDIRSRSEDSLRRSASLENSAIEVEIEAKIVIEDVNEEQLTPSSVGSFERDDRG</sequence>
<evidence type="ECO:0000256" key="5">
    <source>
        <dbReference type="SAM" id="MobiDB-lite"/>
    </source>
</evidence>
<feature type="transmembrane region" description="Helical" evidence="6">
    <location>
        <begin position="166"/>
        <end position="187"/>
    </location>
</feature>
<keyword evidence="2 6" id="KW-0812">Transmembrane</keyword>
<comment type="caution">
    <text evidence="7">The sequence shown here is derived from an EMBL/GenBank/DDBJ whole genome shotgun (WGS) entry which is preliminary data.</text>
</comment>
<evidence type="ECO:0000256" key="3">
    <source>
        <dbReference type="ARBA" id="ARBA00022989"/>
    </source>
</evidence>
<evidence type="ECO:0000313" key="7">
    <source>
        <dbReference type="EMBL" id="KAH6640033.1"/>
    </source>
</evidence>
<feature type="transmembrane region" description="Helical" evidence="6">
    <location>
        <begin position="312"/>
        <end position="331"/>
    </location>
</feature>
<evidence type="ECO:0000256" key="4">
    <source>
        <dbReference type="ARBA" id="ARBA00023136"/>
    </source>
</evidence>
<feature type="transmembrane region" description="Helical" evidence="6">
    <location>
        <begin position="20"/>
        <end position="47"/>
    </location>
</feature>
<dbReference type="Gene3D" id="1.20.1070.10">
    <property type="entry name" value="Rhodopsin 7-helix transmembrane proteins"/>
    <property type="match status" value="1"/>
</dbReference>
<gene>
    <name evidence="7" type="ORF">BKA67DRAFT_139572</name>
</gene>
<dbReference type="RefSeq" id="XP_045951107.1">
    <property type="nucleotide sequence ID" value="XM_046095053.1"/>
</dbReference>
<dbReference type="OrthoDB" id="100006at2759"/>
<dbReference type="CDD" id="cd00637">
    <property type="entry name" value="7tm_classA_rhodopsin-like"/>
    <property type="match status" value="1"/>
</dbReference>
<dbReference type="GO" id="GO:0007189">
    <property type="term" value="P:adenylate cyclase-activating G protein-coupled receptor signaling pathway"/>
    <property type="evidence" value="ECO:0007669"/>
    <property type="project" value="TreeGrafter"/>
</dbReference>
<dbReference type="GeneID" id="70123946"/>
<keyword evidence="8" id="KW-1185">Reference proteome</keyword>
<feature type="transmembrane region" description="Helical" evidence="6">
    <location>
        <begin position="343"/>
        <end position="369"/>
    </location>
</feature>
<dbReference type="GO" id="GO:0004930">
    <property type="term" value="F:G protein-coupled receptor activity"/>
    <property type="evidence" value="ECO:0007669"/>
    <property type="project" value="TreeGrafter"/>
</dbReference>
<evidence type="ECO:0000313" key="8">
    <source>
        <dbReference type="Proteomes" id="UP000758603"/>
    </source>
</evidence>
<dbReference type="PANTHER" id="PTHR23112">
    <property type="entry name" value="G PROTEIN-COUPLED RECEPTOR 157-RELATED"/>
    <property type="match status" value="1"/>
</dbReference>
<dbReference type="SUPFAM" id="SSF81321">
    <property type="entry name" value="Family A G protein-coupled receptor-like"/>
    <property type="match status" value="1"/>
</dbReference>
<keyword evidence="3 6" id="KW-1133">Transmembrane helix</keyword>
<reference evidence="7" key="1">
    <citation type="journal article" date="2021" name="Nat. Commun.">
        <title>Genetic determinants of endophytism in the Arabidopsis root mycobiome.</title>
        <authorList>
            <person name="Mesny F."/>
            <person name="Miyauchi S."/>
            <person name="Thiergart T."/>
            <person name="Pickel B."/>
            <person name="Atanasova L."/>
            <person name="Karlsson M."/>
            <person name="Huettel B."/>
            <person name="Barry K.W."/>
            <person name="Haridas S."/>
            <person name="Chen C."/>
            <person name="Bauer D."/>
            <person name="Andreopoulos W."/>
            <person name="Pangilinan J."/>
            <person name="LaButti K."/>
            <person name="Riley R."/>
            <person name="Lipzen A."/>
            <person name="Clum A."/>
            <person name="Drula E."/>
            <person name="Henrissat B."/>
            <person name="Kohler A."/>
            <person name="Grigoriev I.V."/>
            <person name="Martin F.M."/>
            <person name="Hacquard S."/>
        </authorList>
    </citation>
    <scope>NUCLEOTIDE SEQUENCE</scope>
    <source>
        <strain evidence="7">MPI-SDFR-AT-0073</strain>
    </source>
</reference>
<evidence type="ECO:0000256" key="6">
    <source>
        <dbReference type="SAM" id="Phobius"/>
    </source>
</evidence>
<evidence type="ECO:0008006" key="9">
    <source>
        <dbReference type="Google" id="ProtNLM"/>
    </source>
</evidence>
<organism evidence="7 8">
    <name type="scientific">Truncatella angustata</name>
    <dbReference type="NCBI Taxonomy" id="152316"/>
    <lineage>
        <taxon>Eukaryota</taxon>
        <taxon>Fungi</taxon>
        <taxon>Dikarya</taxon>
        <taxon>Ascomycota</taxon>
        <taxon>Pezizomycotina</taxon>
        <taxon>Sordariomycetes</taxon>
        <taxon>Xylariomycetidae</taxon>
        <taxon>Amphisphaeriales</taxon>
        <taxon>Sporocadaceae</taxon>
        <taxon>Truncatella</taxon>
    </lineage>
</organism>
<feature type="transmembrane region" description="Helical" evidence="6">
    <location>
        <begin position="124"/>
        <end position="146"/>
    </location>
</feature>